<dbReference type="InterPro" id="IPR002052">
    <property type="entry name" value="DNA_methylase_N6_adenine_CS"/>
</dbReference>
<feature type="domain" description="DNA methylase N-4/N-6" evidence="8">
    <location>
        <begin position="125"/>
        <end position="469"/>
    </location>
</feature>
<keyword evidence="3" id="KW-0489">Methyltransferase</keyword>
<organism evidence="9 10">
    <name type="scientific">Algibacter aquimarinus</name>
    <dbReference type="NCBI Taxonomy" id="1136748"/>
    <lineage>
        <taxon>Bacteria</taxon>
        <taxon>Pseudomonadati</taxon>
        <taxon>Bacteroidota</taxon>
        <taxon>Flavobacteriia</taxon>
        <taxon>Flavobacteriales</taxon>
        <taxon>Flavobacteriaceae</taxon>
        <taxon>Algibacter</taxon>
    </lineage>
</organism>
<dbReference type="Gene3D" id="3.40.50.150">
    <property type="entry name" value="Vaccinia Virus protein VP39"/>
    <property type="match status" value="1"/>
</dbReference>
<dbReference type="InterPro" id="IPR029063">
    <property type="entry name" value="SAM-dependent_MTases_sf"/>
</dbReference>
<evidence type="ECO:0000313" key="9">
    <source>
        <dbReference type="EMBL" id="GAA4971483.1"/>
    </source>
</evidence>
<evidence type="ECO:0000256" key="7">
    <source>
        <dbReference type="SAM" id="MobiDB-lite"/>
    </source>
</evidence>
<evidence type="ECO:0000256" key="5">
    <source>
        <dbReference type="ARBA" id="ARBA00022691"/>
    </source>
</evidence>
<evidence type="ECO:0000313" key="10">
    <source>
        <dbReference type="Proteomes" id="UP001501692"/>
    </source>
</evidence>
<keyword evidence="10" id="KW-1185">Reference proteome</keyword>
<sequence length="651" mass="75227">MAHEKLQPEFTFDDDKINQLKQIVPECFEDGKINFETLRQNLGDWAQDEDDDTLEHFGLFWPGKKEARKLAAIPSEGTFEPVYGEGLKPDGTPDNDGKNDSKNIFIEGENLEVLKILQKSYANRIKMIYIDPPYNTGNDFVYDDDFTEPLQEYLRRTGQIDEEGKPLTTNKRSDGRFHSKWLSMMYPRLRLARNLLKEDGAIFISIDDNEVHNLRAIMNEVFGEENFISNIVWKRKTGSGSNIDKVFSEHEYVLAYTKNKFLGEKWRVKDDEDGNFKNPDNDDRGPWESCAITAPSKNRNQNQLYQIEVYYDANDDEKIIDKNVIDSFFYHNNLIVFREVDGSSISSEEFDENKGIAYFIRRWAYIPSSMRDIFDDNRVFLKGANIPRYKKFEYEYEGKALRSIYYNEFSTQQGSQELRELFGVDILEYPKPVDLIREFITSTNMEGEIALDFFAGSASTAQAVLESNLDNLDVRFICVQLPELTNEDSIAFSQGYLKVSDIAKERIRRVEKKLNTNSGFINYKLINSSYKTWQDINSTNVSQVELALDEFANSPLKPDWSKNKLLTEIQLLEGFPLDSKLETSNFGKNEVNQISHEDLETKLLICLDDNIEENLISDLKLDSNSIFICLDTAISNQDKLRLSDKGLIKTI</sequence>
<dbReference type="PROSITE" id="PS00092">
    <property type="entry name" value="N6_MTASE"/>
    <property type="match status" value="1"/>
</dbReference>
<accession>A0ABP9HIQ1</accession>
<reference evidence="10" key="1">
    <citation type="journal article" date="2019" name="Int. J. Syst. Evol. Microbiol.">
        <title>The Global Catalogue of Microorganisms (GCM) 10K type strain sequencing project: providing services to taxonomists for standard genome sequencing and annotation.</title>
        <authorList>
            <consortium name="The Broad Institute Genomics Platform"/>
            <consortium name="The Broad Institute Genome Sequencing Center for Infectious Disease"/>
            <person name="Wu L."/>
            <person name="Ma J."/>
        </authorList>
    </citation>
    <scope>NUCLEOTIDE SEQUENCE [LARGE SCALE GENOMIC DNA]</scope>
    <source>
        <strain evidence="10">JCM 18287</strain>
    </source>
</reference>
<dbReference type="EC" id="2.1.1.72" evidence="2"/>
<dbReference type="PRINTS" id="PR00506">
    <property type="entry name" value="D21N6MTFRASE"/>
</dbReference>
<dbReference type="EMBL" id="BAABJK010000006">
    <property type="protein sequence ID" value="GAA4971483.1"/>
    <property type="molecule type" value="Genomic_DNA"/>
</dbReference>
<evidence type="ECO:0000256" key="6">
    <source>
        <dbReference type="ARBA" id="ARBA00047942"/>
    </source>
</evidence>
<dbReference type="SUPFAM" id="SSF53335">
    <property type="entry name" value="S-adenosyl-L-methionine-dependent methyltransferases"/>
    <property type="match status" value="1"/>
</dbReference>
<keyword evidence="4" id="KW-0808">Transferase</keyword>
<evidence type="ECO:0000256" key="2">
    <source>
        <dbReference type="ARBA" id="ARBA00011900"/>
    </source>
</evidence>
<dbReference type="Pfam" id="PF01555">
    <property type="entry name" value="N6_N4_Mtase"/>
    <property type="match status" value="1"/>
</dbReference>
<protein>
    <recommendedName>
        <fullName evidence="2">site-specific DNA-methyltransferase (adenine-specific)</fullName>
        <ecNumber evidence="2">2.1.1.72</ecNumber>
    </recommendedName>
</protein>
<dbReference type="Proteomes" id="UP001501692">
    <property type="component" value="Unassembled WGS sequence"/>
</dbReference>
<comment type="caution">
    <text evidence="9">The sequence shown here is derived from an EMBL/GenBank/DDBJ whole genome shotgun (WGS) entry which is preliminary data.</text>
</comment>
<evidence type="ECO:0000256" key="1">
    <source>
        <dbReference type="ARBA" id="ARBA00006594"/>
    </source>
</evidence>
<proteinExistence type="inferred from homology"/>
<evidence type="ECO:0000259" key="8">
    <source>
        <dbReference type="Pfam" id="PF01555"/>
    </source>
</evidence>
<dbReference type="PIRSF" id="PIRSF015855">
    <property type="entry name" value="TypeIII_Mtase_mKpnI"/>
    <property type="match status" value="1"/>
</dbReference>
<dbReference type="RefSeq" id="WP_345168464.1">
    <property type="nucleotide sequence ID" value="NZ_BAABJK010000006.1"/>
</dbReference>
<gene>
    <name evidence="9" type="ORF">GCM10023315_22020</name>
</gene>
<evidence type="ECO:0000256" key="4">
    <source>
        <dbReference type="ARBA" id="ARBA00022679"/>
    </source>
</evidence>
<keyword evidence="5" id="KW-0949">S-adenosyl-L-methionine</keyword>
<feature type="region of interest" description="Disordered" evidence="7">
    <location>
        <begin position="81"/>
        <end position="100"/>
    </location>
</feature>
<dbReference type="InterPro" id="IPR002295">
    <property type="entry name" value="N4/N6-MTase_EcoPI_Mod-like"/>
</dbReference>
<name>A0ABP9HIQ1_9FLAO</name>
<comment type="catalytic activity">
    <reaction evidence="6">
        <text>a 2'-deoxyadenosine in DNA + S-adenosyl-L-methionine = an N(6)-methyl-2'-deoxyadenosine in DNA + S-adenosyl-L-homocysteine + H(+)</text>
        <dbReference type="Rhea" id="RHEA:15197"/>
        <dbReference type="Rhea" id="RHEA-COMP:12418"/>
        <dbReference type="Rhea" id="RHEA-COMP:12419"/>
        <dbReference type="ChEBI" id="CHEBI:15378"/>
        <dbReference type="ChEBI" id="CHEBI:57856"/>
        <dbReference type="ChEBI" id="CHEBI:59789"/>
        <dbReference type="ChEBI" id="CHEBI:90615"/>
        <dbReference type="ChEBI" id="CHEBI:90616"/>
        <dbReference type="EC" id="2.1.1.72"/>
    </reaction>
</comment>
<comment type="similarity">
    <text evidence="1">Belongs to the N(4)/N(6)-methyltransferase family.</text>
</comment>
<dbReference type="InterPro" id="IPR002941">
    <property type="entry name" value="DNA_methylase_N4/N6"/>
</dbReference>
<evidence type="ECO:0000256" key="3">
    <source>
        <dbReference type="ARBA" id="ARBA00022603"/>
    </source>
</evidence>